<dbReference type="PROSITE" id="PS00687">
    <property type="entry name" value="ALDEHYDE_DEHYDR_GLU"/>
    <property type="match status" value="1"/>
</dbReference>
<evidence type="ECO:0000256" key="1">
    <source>
        <dbReference type="ARBA" id="ARBA00009986"/>
    </source>
</evidence>
<dbReference type="PANTHER" id="PTHR43570:SF16">
    <property type="entry name" value="ALDEHYDE DEHYDROGENASE TYPE III, ISOFORM Q"/>
    <property type="match status" value="1"/>
</dbReference>
<dbReference type="PANTHER" id="PTHR43570">
    <property type="entry name" value="ALDEHYDE DEHYDROGENASE"/>
    <property type="match status" value="1"/>
</dbReference>
<dbReference type="Proteomes" id="UP000014071">
    <property type="component" value="Unassembled WGS sequence"/>
</dbReference>
<dbReference type="Gene3D" id="3.40.605.10">
    <property type="entry name" value="Aldehyde Dehydrogenase, Chain A, domain 1"/>
    <property type="match status" value="1"/>
</dbReference>
<evidence type="ECO:0000256" key="4">
    <source>
        <dbReference type="PROSITE-ProRule" id="PRU10007"/>
    </source>
</evidence>
<keyword evidence="2 5" id="KW-0560">Oxidoreductase</keyword>
<organism evidence="7 8">
    <name type="scientific">Pseudozyma hubeiensis (strain SY62)</name>
    <name type="common">Yeast</name>
    <dbReference type="NCBI Taxonomy" id="1305764"/>
    <lineage>
        <taxon>Eukaryota</taxon>
        <taxon>Fungi</taxon>
        <taxon>Dikarya</taxon>
        <taxon>Basidiomycota</taxon>
        <taxon>Ustilaginomycotina</taxon>
        <taxon>Ustilaginomycetes</taxon>
        <taxon>Ustilaginales</taxon>
        <taxon>Ustilaginaceae</taxon>
        <taxon>Pseudozyma</taxon>
    </lineage>
</organism>
<evidence type="ECO:0000256" key="5">
    <source>
        <dbReference type="RuleBase" id="RU003345"/>
    </source>
</evidence>
<dbReference type="eggNOG" id="KOG2456">
    <property type="taxonomic scope" value="Eukaryota"/>
</dbReference>
<name>R9NWF1_PSEHS</name>
<dbReference type="RefSeq" id="XP_012186384.1">
    <property type="nucleotide sequence ID" value="XM_012330994.1"/>
</dbReference>
<evidence type="ECO:0000259" key="6">
    <source>
        <dbReference type="Pfam" id="PF00171"/>
    </source>
</evidence>
<dbReference type="GO" id="GO:0004029">
    <property type="term" value="F:aldehyde dehydrogenase (NAD+) activity"/>
    <property type="evidence" value="ECO:0007669"/>
    <property type="project" value="TreeGrafter"/>
</dbReference>
<dbReference type="AlphaFoldDB" id="R9NWF1"/>
<dbReference type="STRING" id="1305764.R9NWF1"/>
<sequence length="630" mass="68853">MPYAGSAYIIRATEKEVTEQSRSSHIRIHFGYPLYLERIADAGPRAARRISACSLHIFSWYRSIRCSPPSLVFCSPSSSSSSTSLLSIPVLRLDVSYLYDKSTTIMAAAATAAAESGLQYTAVDDIPKIVSDLRAAFLTGKTRSIEYRKNQLKQLAYMLKDNQDAFVESLRKDLGRSRFESIFAELMGTTNEIVEAVAKLDKWAKPTKPWAGLAWAAHGASVRSEPKGTVLVLGAWNYPITVQIGPVVGAIAAGNTVILKPSEVAGHTAKLIAELWNKYLDPECYRVINGGIPETTAALDQRFEHIFYTGNGTVGRIIAEKAAKWLCPTTLELGGKSPVYVDKSADLTIAAHRILWGKSFNCGQTCIAPDYVLIPHELQDKFVQELKKAYERFYPELKGGVNNSESYARIVNPGHWKRLNAMLSGTKGKVVLGGEGEEATKFLPPTVIADVKPDDSVMTGEIFGPLLPIVPVRDVKAAVDFINSRDQPLALYLFAGDKKVKEFFFDNTRSGACVQGDTLLHFAVDALPFGGTGPSGYGNYHGRASFDQFSHQRASLDAPASGLLGKVIELVMSSRYPPYTDANLKKMSALAAYSISFKRPSNPHKSVTYSSSLSDDAVQWRGHRCNASSA</sequence>
<dbReference type="FunFam" id="3.40.309.10:FF:000025">
    <property type="entry name" value="Aldehyde dehydrogenase"/>
    <property type="match status" value="1"/>
</dbReference>
<dbReference type="OrthoDB" id="440325at2759"/>
<proteinExistence type="inferred from homology"/>
<dbReference type="InterPro" id="IPR016163">
    <property type="entry name" value="Ald_DH_C"/>
</dbReference>
<feature type="active site" evidence="4">
    <location>
        <position position="332"/>
    </location>
</feature>
<keyword evidence="3" id="KW-0520">NAD</keyword>
<dbReference type="Gene3D" id="3.40.309.10">
    <property type="entry name" value="Aldehyde Dehydrogenase, Chain A, domain 2"/>
    <property type="match status" value="1"/>
</dbReference>
<dbReference type="EMBL" id="DF238768">
    <property type="protein sequence ID" value="GAC92797.1"/>
    <property type="molecule type" value="Genomic_DNA"/>
</dbReference>
<evidence type="ECO:0000256" key="2">
    <source>
        <dbReference type="ARBA" id="ARBA00023002"/>
    </source>
</evidence>
<dbReference type="InterPro" id="IPR016161">
    <property type="entry name" value="Ald_DH/histidinol_DH"/>
</dbReference>
<dbReference type="InterPro" id="IPR016162">
    <property type="entry name" value="Ald_DH_N"/>
</dbReference>
<comment type="similarity">
    <text evidence="1 5">Belongs to the aldehyde dehydrogenase family.</text>
</comment>
<dbReference type="InterPro" id="IPR015590">
    <property type="entry name" value="Aldehyde_DH_dom"/>
</dbReference>
<dbReference type="InterPro" id="IPR029510">
    <property type="entry name" value="Ald_DH_CS_GLU"/>
</dbReference>
<keyword evidence="8" id="KW-1185">Reference proteome</keyword>
<feature type="domain" description="Aldehyde dehydrogenase" evidence="6">
    <location>
        <begin position="119"/>
        <end position="552"/>
    </location>
</feature>
<dbReference type="GO" id="GO:0005737">
    <property type="term" value="C:cytoplasm"/>
    <property type="evidence" value="ECO:0007669"/>
    <property type="project" value="TreeGrafter"/>
</dbReference>
<dbReference type="GeneID" id="24105663"/>
<dbReference type="Pfam" id="PF00171">
    <property type="entry name" value="Aldedh"/>
    <property type="match status" value="1"/>
</dbReference>
<dbReference type="GO" id="GO:0006081">
    <property type="term" value="P:aldehyde metabolic process"/>
    <property type="evidence" value="ECO:0007669"/>
    <property type="project" value="InterPro"/>
</dbReference>
<protein>
    <submittedName>
        <fullName evidence="7">Aldehyde dehydrogenase</fullName>
    </submittedName>
</protein>
<reference evidence="8" key="1">
    <citation type="journal article" date="2013" name="Genome Announc.">
        <title>Draft genome sequence of the basidiomycetous yeast-like fungus Pseudozyma hubeiensis SY62, which produces an abundant amount of the biosurfactant mannosylerythritol lipids.</title>
        <authorList>
            <person name="Konishi M."/>
            <person name="Hatada Y."/>
            <person name="Horiuchi J."/>
        </authorList>
    </citation>
    <scope>NUCLEOTIDE SEQUENCE [LARGE SCALE GENOMIC DNA]</scope>
    <source>
        <strain evidence="8">SY62</strain>
    </source>
</reference>
<dbReference type="HOGENOM" id="CLU_005391_3_1_1"/>
<evidence type="ECO:0000313" key="8">
    <source>
        <dbReference type="Proteomes" id="UP000014071"/>
    </source>
</evidence>
<dbReference type="FunFam" id="3.40.605.10:FF:000004">
    <property type="entry name" value="Aldehyde dehydrogenase"/>
    <property type="match status" value="1"/>
</dbReference>
<evidence type="ECO:0000256" key="3">
    <source>
        <dbReference type="ARBA" id="ARBA00023027"/>
    </source>
</evidence>
<dbReference type="CDD" id="cd07135">
    <property type="entry name" value="ALDH_F14-YMR110C"/>
    <property type="match status" value="1"/>
</dbReference>
<evidence type="ECO:0000313" key="7">
    <source>
        <dbReference type="EMBL" id="GAC92797.1"/>
    </source>
</evidence>
<dbReference type="SUPFAM" id="SSF53720">
    <property type="entry name" value="ALDH-like"/>
    <property type="match status" value="1"/>
</dbReference>
<gene>
    <name evidence="7" type="ORF">PHSY_000353</name>
</gene>
<dbReference type="InterPro" id="IPR012394">
    <property type="entry name" value="Aldehyde_DH_NAD(P)"/>
</dbReference>
<accession>R9NWF1</accession>